<evidence type="ECO:0000313" key="2">
    <source>
        <dbReference type="EMBL" id="KAA1074317.1"/>
    </source>
</evidence>
<dbReference type="EMBL" id="VSWC01000157">
    <property type="protein sequence ID" value="KAA1074317.1"/>
    <property type="molecule type" value="Genomic_DNA"/>
</dbReference>
<reference evidence="2 3" key="1">
    <citation type="submission" date="2019-05" db="EMBL/GenBank/DDBJ databases">
        <title>Emergence of the Ug99 lineage of the wheat stem rust pathogen through somatic hybridization.</title>
        <authorList>
            <person name="Li F."/>
            <person name="Upadhyaya N.M."/>
            <person name="Sperschneider J."/>
            <person name="Matny O."/>
            <person name="Nguyen-Phuc H."/>
            <person name="Mago R."/>
            <person name="Raley C."/>
            <person name="Miller M.E."/>
            <person name="Silverstein K.A.T."/>
            <person name="Henningsen E."/>
            <person name="Hirsch C.D."/>
            <person name="Visser B."/>
            <person name="Pretorius Z.A."/>
            <person name="Steffenson B.J."/>
            <person name="Schwessinger B."/>
            <person name="Dodds P.N."/>
            <person name="Figueroa M."/>
        </authorList>
    </citation>
    <scope>NUCLEOTIDE SEQUENCE [LARGE SCALE GENOMIC DNA]</scope>
    <source>
        <strain evidence="2">21-0</strain>
    </source>
</reference>
<comment type="caution">
    <text evidence="2">The sequence shown here is derived from an EMBL/GenBank/DDBJ whole genome shotgun (WGS) entry which is preliminary data.</text>
</comment>
<accession>A0A5B0MB21</accession>
<name>A0A5B0MB21_PUCGR</name>
<protein>
    <submittedName>
        <fullName evidence="2">Uncharacterized protein</fullName>
    </submittedName>
</protein>
<evidence type="ECO:0000313" key="3">
    <source>
        <dbReference type="Proteomes" id="UP000324748"/>
    </source>
</evidence>
<evidence type="ECO:0000256" key="1">
    <source>
        <dbReference type="SAM" id="MobiDB-lite"/>
    </source>
</evidence>
<sequence>MAFNICVGPSLHSTPGAEFGSIPLCGALPLARMAESNLRPSFPTPYPQPPSHRGDQATDKQPATKPKGTKQPTNNQPQNPIEPQTRCPVTIYHNHSIFPDVPLSCTKQPTEPT</sequence>
<feature type="region of interest" description="Disordered" evidence="1">
    <location>
        <begin position="36"/>
        <end position="89"/>
    </location>
</feature>
<organism evidence="2 3">
    <name type="scientific">Puccinia graminis f. sp. tritici</name>
    <dbReference type="NCBI Taxonomy" id="56615"/>
    <lineage>
        <taxon>Eukaryota</taxon>
        <taxon>Fungi</taxon>
        <taxon>Dikarya</taxon>
        <taxon>Basidiomycota</taxon>
        <taxon>Pucciniomycotina</taxon>
        <taxon>Pucciniomycetes</taxon>
        <taxon>Pucciniales</taxon>
        <taxon>Pucciniaceae</taxon>
        <taxon>Puccinia</taxon>
    </lineage>
</organism>
<keyword evidence="3" id="KW-1185">Reference proteome</keyword>
<dbReference type="AlphaFoldDB" id="A0A5B0MB21"/>
<dbReference type="Proteomes" id="UP000324748">
    <property type="component" value="Unassembled WGS sequence"/>
</dbReference>
<feature type="compositionally biased region" description="Polar residues" evidence="1">
    <location>
        <begin position="70"/>
        <end position="82"/>
    </location>
</feature>
<proteinExistence type="predicted"/>
<gene>
    <name evidence="2" type="ORF">PGT21_000955</name>
</gene>